<dbReference type="Proteomes" id="UP000807353">
    <property type="component" value="Unassembled WGS sequence"/>
</dbReference>
<keyword evidence="3" id="KW-1185">Reference proteome</keyword>
<organism evidence="2 3">
    <name type="scientific">Collybia nuda</name>
    <dbReference type="NCBI Taxonomy" id="64659"/>
    <lineage>
        <taxon>Eukaryota</taxon>
        <taxon>Fungi</taxon>
        <taxon>Dikarya</taxon>
        <taxon>Basidiomycota</taxon>
        <taxon>Agaricomycotina</taxon>
        <taxon>Agaricomycetes</taxon>
        <taxon>Agaricomycetidae</taxon>
        <taxon>Agaricales</taxon>
        <taxon>Tricholomatineae</taxon>
        <taxon>Clitocybaceae</taxon>
        <taxon>Collybia</taxon>
    </lineage>
</organism>
<comment type="caution">
    <text evidence="2">The sequence shown here is derived from an EMBL/GenBank/DDBJ whole genome shotgun (WGS) entry which is preliminary data.</text>
</comment>
<proteinExistence type="predicted"/>
<keyword evidence="1" id="KW-1133">Transmembrane helix</keyword>
<sequence length="153" mass="16707">MSTVLEIAYARQYTNYATGEISSGTLRSLAQHEKVVASVIVFVFDYFVTLELETCSKLGSATLWMATLGILVSEDSSSYYDLKVILLLRTYALWGNNLITLIFLTTLLGCIYISDAVIIKSPSPAISGCFEVDASKISFLAIVLLLLNESGKS</sequence>
<reference evidence="2" key="1">
    <citation type="submission" date="2020-11" db="EMBL/GenBank/DDBJ databases">
        <authorList>
            <consortium name="DOE Joint Genome Institute"/>
            <person name="Ahrendt S."/>
            <person name="Riley R."/>
            <person name="Andreopoulos W."/>
            <person name="Labutti K."/>
            <person name="Pangilinan J."/>
            <person name="Ruiz-Duenas F.J."/>
            <person name="Barrasa J.M."/>
            <person name="Sanchez-Garcia M."/>
            <person name="Camarero S."/>
            <person name="Miyauchi S."/>
            <person name="Serrano A."/>
            <person name="Linde D."/>
            <person name="Babiker R."/>
            <person name="Drula E."/>
            <person name="Ayuso-Fernandez I."/>
            <person name="Pacheco R."/>
            <person name="Padilla G."/>
            <person name="Ferreira P."/>
            <person name="Barriuso J."/>
            <person name="Kellner H."/>
            <person name="Castanera R."/>
            <person name="Alfaro M."/>
            <person name="Ramirez L."/>
            <person name="Pisabarro A.G."/>
            <person name="Kuo A."/>
            <person name="Tritt A."/>
            <person name="Lipzen A."/>
            <person name="He G."/>
            <person name="Yan M."/>
            <person name="Ng V."/>
            <person name="Cullen D."/>
            <person name="Martin F."/>
            <person name="Rosso M.-N."/>
            <person name="Henrissat B."/>
            <person name="Hibbett D."/>
            <person name="Martinez A.T."/>
            <person name="Grigoriev I.V."/>
        </authorList>
    </citation>
    <scope>NUCLEOTIDE SEQUENCE</scope>
    <source>
        <strain evidence="2">CBS 247.69</strain>
    </source>
</reference>
<evidence type="ECO:0000313" key="2">
    <source>
        <dbReference type="EMBL" id="KAF9469460.1"/>
    </source>
</evidence>
<accession>A0A9P5YKW5</accession>
<protein>
    <submittedName>
        <fullName evidence="2">Uncharacterized protein</fullName>
    </submittedName>
</protein>
<name>A0A9P5YKW5_9AGAR</name>
<evidence type="ECO:0000313" key="3">
    <source>
        <dbReference type="Proteomes" id="UP000807353"/>
    </source>
</evidence>
<evidence type="ECO:0000256" key="1">
    <source>
        <dbReference type="SAM" id="Phobius"/>
    </source>
</evidence>
<dbReference type="OrthoDB" id="2645170at2759"/>
<keyword evidence="1" id="KW-0472">Membrane</keyword>
<dbReference type="EMBL" id="MU150229">
    <property type="protein sequence ID" value="KAF9469460.1"/>
    <property type="molecule type" value="Genomic_DNA"/>
</dbReference>
<keyword evidence="1" id="KW-0812">Transmembrane</keyword>
<dbReference type="AlphaFoldDB" id="A0A9P5YKW5"/>
<feature type="transmembrane region" description="Helical" evidence="1">
    <location>
        <begin position="98"/>
        <end position="119"/>
    </location>
</feature>
<gene>
    <name evidence="2" type="ORF">BDZ94DRAFT_1231135</name>
</gene>